<evidence type="ECO:0000313" key="1">
    <source>
        <dbReference type="EMBL" id="RVU44615.1"/>
    </source>
</evidence>
<evidence type="ECO:0000313" key="2">
    <source>
        <dbReference type="Proteomes" id="UP000285575"/>
    </source>
</evidence>
<dbReference type="RefSeq" id="WP_128230161.1">
    <property type="nucleotide sequence ID" value="NZ_SACR01000005.1"/>
</dbReference>
<organism evidence="1 2">
    <name type="scientific">Rubrivivax rivuli</name>
    <dbReference type="NCBI Taxonomy" id="1862385"/>
    <lineage>
        <taxon>Bacteria</taxon>
        <taxon>Pseudomonadati</taxon>
        <taxon>Pseudomonadota</taxon>
        <taxon>Betaproteobacteria</taxon>
        <taxon>Burkholderiales</taxon>
        <taxon>Sphaerotilaceae</taxon>
        <taxon>Rubrivivax</taxon>
    </lineage>
</organism>
<dbReference type="PANTHER" id="PTHR20974">
    <property type="entry name" value="UPF0585 PROTEIN CG18661"/>
    <property type="match status" value="1"/>
</dbReference>
<dbReference type="InterPro" id="IPR010342">
    <property type="entry name" value="DUF938"/>
</dbReference>
<accession>A0A437RCY5</accession>
<dbReference type="Pfam" id="PF06080">
    <property type="entry name" value="DUF938"/>
    <property type="match status" value="1"/>
</dbReference>
<protein>
    <submittedName>
        <fullName evidence="1">DUF938 domain-containing protein</fullName>
    </submittedName>
</protein>
<dbReference type="Gene3D" id="3.40.50.150">
    <property type="entry name" value="Vaccinia Virus protein VP39"/>
    <property type="match status" value="1"/>
</dbReference>
<sequence>MTRSGTPPTVAPAVVAPAPADLPFSPAAERNAPHILHVLQAWLPPAAEVLEIASGTGQHAQHFAQAQPQWRWWPTEAQAAALPVLQARCAGMPNVQAPQVLDVMAPSWPVPAAAFDAVMVANLLHISPWPATAAFFRGAARALRPGGCVAVYGPFVVPGEPLAPSNAAFDADLRSRDARWGLRSLPDVQAEALAAGLRLAERRDMPANNLLLRWVTA</sequence>
<proteinExistence type="predicted"/>
<keyword evidence="2" id="KW-1185">Reference proteome</keyword>
<name>A0A437RCY5_9BURK</name>
<dbReference type="AlphaFoldDB" id="A0A437RCY5"/>
<dbReference type="EMBL" id="SACR01000005">
    <property type="protein sequence ID" value="RVU44615.1"/>
    <property type="molecule type" value="Genomic_DNA"/>
</dbReference>
<reference evidence="1 2" key="1">
    <citation type="submission" date="2019-01" db="EMBL/GenBank/DDBJ databases">
        <authorList>
            <person name="Chen W.-M."/>
        </authorList>
    </citation>
    <scope>NUCLEOTIDE SEQUENCE [LARGE SCALE GENOMIC DNA]</scope>
    <source>
        <strain evidence="1 2">KYPY4</strain>
    </source>
</reference>
<dbReference type="SUPFAM" id="SSF53335">
    <property type="entry name" value="S-adenosyl-L-methionine-dependent methyltransferases"/>
    <property type="match status" value="1"/>
</dbReference>
<gene>
    <name evidence="1" type="ORF">EOE66_18335</name>
</gene>
<dbReference type="OrthoDB" id="9342562at2"/>
<dbReference type="PANTHER" id="PTHR20974:SF0">
    <property type="entry name" value="UPF0585 PROTEIN CG18661"/>
    <property type="match status" value="1"/>
</dbReference>
<dbReference type="Proteomes" id="UP000285575">
    <property type="component" value="Unassembled WGS sequence"/>
</dbReference>
<dbReference type="InterPro" id="IPR029063">
    <property type="entry name" value="SAM-dependent_MTases_sf"/>
</dbReference>
<comment type="caution">
    <text evidence="1">The sequence shown here is derived from an EMBL/GenBank/DDBJ whole genome shotgun (WGS) entry which is preliminary data.</text>
</comment>